<protein>
    <recommendedName>
        <fullName evidence="3">J domain-containing protein</fullName>
    </recommendedName>
</protein>
<feature type="compositionally biased region" description="Basic and acidic residues" evidence="2">
    <location>
        <begin position="300"/>
        <end position="310"/>
    </location>
</feature>
<dbReference type="AlphaFoldDB" id="A0A1L7XU02"/>
<dbReference type="Pfam" id="PF00226">
    <property type="entry name" value="DnaJ"/>
    <property type="match status" value="1"/>
</dbReference>
<feature type="compositionally biased region" description="Basic and acidic residues" evidence="2">
    <location>
        <begin position="543"/>
        <end position="561"/>
    </location>
</feature>
<feature type="region of interest" description="Disordered" evidence="2">
    <location>
        <begin position="121"/>
        <end position="310"/>
    </location>
</feature>
<sequence>MNSPLPPDPYKTLGVAKDAKLPEIRSAHRKLVLKCHPDKVQDAALKAVKQDEFQKVQQAYELLSDDTKRQQYDDQVKLFELRKEMGRGNPTPRSNPFEYEVKTAEPRANSYARAAPKVYTYPAGVPRSHEDLYDEREPMRHTPKKSSSYESATDRDRKRPSARDEERIREMQREAAIRKLQEEEDRMRAAERARAEDRIRSEKARDKDRRDRSHKEKTKSREKERKSRGEEKGRKTYVEDDSSDDEVYRARAAEKKARRMEEEMQRREAEAAAMRAEAERVHHVRAEEARAAKVQAQRAQIKEAPMDPKWRDHADFAGAYMQAARRKVAVDAEDDRHHPHPGMRRTETFSGQPSPAYNVRYATIPPQPQYSDDDTARRSSGYKDPRRSSDTPPSSKREKSRRRSPEHTTGDPYINIVEPPSPSTAGTPKKPSLQSYSSAPPTLSQTRKEPSRSRTTDNYTAPRKDTVPPLPRSQTFTNDGRDPGRGRERGGSRLRKEYTETESDSDNSPTYQARPSHSPRRAPEPTVYRVAEGRAHPTTSRSHRSDLHNLNEPSYARERSTSPRGTPSRHERPPITRNPPSGEYRTSPTSNYYTAPEPPPVKPVIVTARPKLPREGSGSSRSHRHQAPAASYEQVKYAPTYDTSNVSYASYPGANLYDTARRPSDQRDYYGPPHRGRDPVYA</sequence>
<feature type="compositionally biased region" description="Basic and acidic residues" evidence="2">
    <location>
        <begin position="659"/>
        <end position="668"/>
    </location>
</feature>
<dbReference type="Proteomes" id="UP000184330">
    <property type="component" value="Unassembled WGS sequence"/>
</dbReference>
<dbReference type="InterPro" id="IPR018253">
    <property type="entry name" value="DnaJ_domain_CS"/>
</dbReference>
<keyword evidence="5" id="KW-1185">Reference proteome</keyword>
<dbReference type="CDD" id="cd06257">
    <property type="entry name" value="DnaJ"/>
    <property type="match status" value="1"/>
</dbReference>
<keyword evidence="1" id="KW-0143">Chaperone</keyword>
<name>A0A1L7XU02_9HELO</name>
<dbReference type="InterPro" id="IPR036869">
    <property type="entry name" value="J_dom_sf"/>
</dbReference>
<feature type="compositionally biased region" description="Polar residues" evidence="2">
    <location>
        <begin position="584"/>
        <end position="593"/>
    </location>
</feature>
<dbReference type="PANTHER" id="PTHR43096:SF52">
    <property type="entry name" value="DNAJ HOMOLOG 1, MITOCHONDRIAL-RELATED"/>
    <property type="match status" value="1"/>
</dbReference>
<dbReference type="STRING" id="576137.A0A1L7XU02"/>
<feature type="compositionally biased region" description="Polar residues" evidence="2">
    <location>
        <begin position="432"/>
        <end position="445"/>
    </location>
</feature>
<dbReference type="Gene3D" id="1.10.287.110">
    <property type="entry name" value="DnaJ domain"/>
    <property type="match status" value="1"/>
</dbReference>
<dbReference type="PROSITE" id="PS00636">
    <property type="entry name" value="DNAJ_1"/>
    <property type="match status" value="1"/>
</dbReference>
<evidence type="ECO:0000256" key="2">
    <source>
        <dbReference type="SAM" id="MobiDB-lite"/>
    </source>
</evidence>
<feature type="compositionally biased region" description="Basic and acidic residues" evidence="2">
    <location>
        <begin position="479"/>
        <end position="499"/>
    </location>
</feature>
<evidence type="ECO:0000313" key="4">
    <source>
        <dbReference type="EMBL" id="CZR68447.1"/>
    </source>
</evidence>
<evidence type="ECO:0000313" key="5">
    <source>
        <dbReference type="Proteomes" id="UP000184330"/>
    </source>
</evidence>
<accession>A0A1L7XU02</accession>
<proteinExistence type="predicted"/>
<feature type="domain" description="J" evidence="3">
    <location>
        <begin position="8"/>
        <end position="76"/>
    </location>
</feature>
<feature type="compositionally biased region" description="Basic and acidic residues" evidence="2">
    <location>
        <begin position="127"/>
        <end position="140"/>
    </location>
</feature>
<evidence type="ECO:0000259" key="3">
    <source>
        <dbReference type="PROSITE" id="PS50076"/>
    </source>
</evidence>
<dbReference type="EMBL" id="FJOG01000055">
    <property type="protein sequence ID" value="CZR68447.1"/>
    <property type="molecule type" value="Genomic_DNA"/>
</dbReference>
<feature type="compositionally biased region" description="Basic and acidic residues" evidence="2">
    <location>
        <begin position="246"/>
        <end position="291"/>
    </location>
</feature>
<feature type="compositionally biased region" description="Polar residues" evidence="2">
    <location>
        <begin position="506"/>
        <end position="515"/>
    </location>
</feature>
<organism evidence="4 5">
    <name type="scientific">Phialocephala subalpina</name>
    <dbReference type="NCBI Taxonomy" id="576137"/>
    <lineage>
        <taxon>Eukaryota</taxon>
        <taxon>Fungi</taxon>
        <taxon>Dikarya</taxon>
        <taxon>Ascomycota</taxon>
        <taxon>Pezizomycotina</taxon>
        <taxon>Leotiomycetes</taxon>
        <taxon>Helotiales</taxon>
        <taxon>Mollisiaceae</taxon>
        <taxon>Phialocephala</taxon>
        <taxon>Phialocephala fortinii species complex</taxon>
    </lineage>
</organism>
<feature type="compositionally biased region" description="Basic and acidic residues" evidence="2">
    <location>
        <begin position="374"/>
        <end position="389"/>
    </location>
</feature>
<gene>
    <name evidence="4" type="ORF">PAC_18346</name>
</gene>
<feature type="compositionally biased region" description="Basic and acidic residues" evidence="2">
    <location>
        <begin position="446"/>
        <end position="455"/>
    </location>
</feature>
<dbReference type="FunFam" id="1.10.287.110:FF:000073">
    <property type="entry name" value="DnaJ domain protein"/>
    <property type="match status" value="1"/>
</dbReference>
<dbReference type="PROSITE" id="PS50076">
    <property type="entry name" value="DNAJ_2"/>
    <property type="match status" value="1"/>
</dbReference>
<dbReference type="PRINTS" id="PR00625">
    <property type="entry name" value="JDOMAIN"/>
</dbReference>
<dbReference type="InterPro" id="IPR001623">
    <property type="entry name" value="DnaJ_domain"/>
</dbReference>
<dbReference type="GO" id="GO:0005737">
    <property type="term" value="C:cytoplasm"/>
    <property type="evidence" value="ECO:0007669"/>
    <property type="project" value="TreeGrafter"/>
</dbReference>
<evidence type="ECO:0000256" key="1">
    <source>
        <dbReference type="ARBA" id="ARBA00023186"/>
    </source>
</evidence>
<dbReference type="OrthoDB" id="10250354at2759"/>
<dbReference type="GO" id="GO:0051082">
    <property type="term" value="F:unfolded protein binding"/>
    <property type="evidence" value="ECO:0007669"/>
    <property type="project" value="TreeGrafter"/>
</dbReference>
<feature type="region of interest" description="Disordered" evidence="2">
    <location>
        <begin position="326"/>
        <end position="682"/>
    </location>
</feature>
<dbReference type="GO" id="GO:0042026">
    <property type="term" value="P:protein refolding"/>
    <property type="evidence" value="ECO:0007669"/>
    <property type="project" value="TreeGrafter"/>
</dbReference>
<feature type="compositionally biased region" description="Basic and acidic residues" evidence="2">
    <location>
        <begin position="152"/>
        <end position="238"/>
    </location>
</feature>
<dbReference type="SMART" id="SM00271">
    <property type="entry name" value="DnaJ"/>
    <property type="match status" value="1"/>
</dbReference>
<dbReference type="PANTHER" id="PTHR43096">
    <property type="entry name" value="DNAJ HOMOLOG 1, MITOCHONDRIAL-RELATED"/>
    <property type="match status" value="1"/>
</dbReference>
<dbReference type="SUPFAM" id="SSF46565">
    <property type="entry name" value="Chaperone J-domain"/>
    <property type="match status" value="1"/>
</dbReference>
<feature type="compositionally biased region" description="Basic and acidic residues" evidence="2">
    <location>
        <begin position="328"/>
        <end position="337"/>
    </location>
</feature>
<reference evidence="4 5" key="1">
    <citation type="submission" date="2016-03" db="EMBL/GenBank/DDBJ databases">
        <authorList>
            <person name="Ploux O."/>
        </authorList>
    </citation>
    <scope>NUCLEOTIDE SEQUENCE [LARGE SCALE GENOMIC DNA]</scope>
    <source>
        <strain evidence="4 5">UAMH 11012</strain>
    </source>
</reference>